<dbReference type="AlphaFoldDB" id="A0A1E5QGK0"/>
<dbReference type="PANTHER" id="PTHR43289">
    <property type="entry name" value="MITOGEN-ACTIVATED PROTEIN KINASE KINASE KINASE 20-RELATED"/>
    <property type="match status" value="1"/>
</dbReference>
<evidence type="ECO:0000256" key="2">
    <source>
        <dbReference type="ARBA" id="ARBA00022741"/>
    </source>
</evidence>
<keyword evidence="1" id="KW-0808">Transferase</keyword>
<dbReference type="EMBL" id="MJGC01000077">
    <property type="protein sequence ID" value="OEJ73812.1"/>
    <property type="molecule type" value="Genomic_DNA"/>
</dbReference>
<dbReference type="Gene3D" id="1.10.510.10">
    <property type="entry name" value="Transferase(Phosphotransferase) domain 1"/>
    <property type="match status" value="1"/>
</dbReference>
<comment type="caution">
    <text evidence="7">The sequence shown here is derived from an EMBL/GenBank/DDBJ whole genome shotgun (WGS) entry which is preliminary data.</text>
</comment>
<dbReference type="PROSITE" id="PS50011">
    <property type="entry name" value="PROTEIN_KINASE_DOM"/>
    <property type="match status" value="1"/>
</dbReference>
<dbReference type="InterPro" id="IPR008629">
    <property type="entry name" value="GUN4-like"/>
</dbReference>
<evidence type="ECO:0000256" key="5">
    <source>
        <dbReference type="PROSITE-ProRule" id="PRU10141"/>
    </source>
</evidence>
<gene>
    <name evidence="7" type="ORF">BH720_17030</name>
</gene>
<dbReference type="GO" id="GO:0005524">
    <property type="term" value="F:ATP binding"/>
    <property type="evidence" value="ECO:0007669"/>
    <property type="project" value="UniProtKB-UniRule"/>
</dbReference>
<reference evidence="7" key="1">
    <citation type="submission" date="2016-09" db="EMBL/GenBank/DDBJ databases">
        <title>Draft genome of thermotolerant cyanobacterium Desertifilum sp. strain IPPAS B-1220.</title>
        <authorList>
            <person name="Sinetova M.A."/>
            <person name="Bolakhan K."/>
            <person name="Zayadan B.K."/>
            <person name="Mironov K.S."/>
            <person name="Ustinova V."/>
            <person name="Kupriyanova E.V."/>
            <person name="Sidorov R.A."/>
            <person name="Skrypnik A.N."/>
            <person name="Gogoleva N.E."/>
            <person name="Gogolev Y.V."/>
            <person name="Los D.A."/>
        </authorList>
    </citation>
    <scope>NUCLEOTIDE SEQUENCE [LARGE SCALE GENOMIC DNA]</scope>
    <source>
        <strain evidence="7">IPPAS B-1220</strain>
    </source>
</reference>
<keyword evidence="2 5" id="KW-0547">Nucleotide-binding</keyword>
<organism evidence="7">
    <name type="scientific">Desertifilum tharense IPPAS B-1220</name>
    <dbReference type="NCBI Taxonomy" id="1781255"/>
    <lineage>
        <taxon>Bacteria</taxon>
        <taxon>Bacillati</taxon>
        <taxon>Cyanobacteriota</taxon>
        <taxon>Cyanophyceae</taxon>
        <taxon>Desertifilales</taxon>
        <taxon>Desertifilaceae</taxon>
        <taxon>Desertifilum</taxon>
    </lineage>
</organism>
<evidence type="ECO:0000256" key="1">
    <source>
        <dbReference type="ARBA" id="ARBA00022679"/>
    </source>
</evidence>
<accession>A0A1E5QGK0</accession>
<dbReference type="STRING" id="1781255.BH720_17030"/>
<evidence type="ECO:0000259" key="6">
    <source>
        <dbReference type="PROSITE" id="PS50011"/>
    </source>
</evidence>
<dbReference type="PROSITE" id="PS00108">
    <property type="entry name" value="PROTEIN_KINASE_ST"/>
    <property type="match status" value="1"/>
</dbReference>
<dbReference type="SUPFAM" id="SSF140869">
    <property type="entry name" value="GUN4-like"/>
    <property type="match status" value="1"/>
</dbReference>
<protein>
    <recommendedName>
        <fullName evidence="6">Protein kinase domain-containing protein</fullName>
    </recommendedName>
</protein>
<dbReference type="InterPro" id="IPR008271">
    <property type="entry name" value="Ser/Thr_kinase_AS"/>
</dbReference>
<feature type="binding site" evidence="5">
    <location>
        <position position="42"/>
    </location>
    <ligand>
        <name>ATP</name>
        <dbReference type="ChEBI" id="CHEBI:30616"/>
    </ligand>
</feature>
<dbReference type="InterPro" id="IPR037215">
    <property type="entry name" value="GUN4-like_sf"/>
</dbReference>
<dbReference type="Pfam" id="PF00069">
    <property type="entry name" value="Pkinase"/>
    <property type="match status" value="1"/>
</dbReference>
<dbReference type="Pfam" id="PF05419">
    <property type="entry name" value="GUN4"/>
    <property type="match status" value="1"/>
</dbReference>
<dbReference type="CDD" id="cd16383">
    <property type="entry name" value="GUN4"/>
    <property type="match status" value="1"/>
</dbReference>
<dbReference type="CDD" id="cd14014">
    <property type="entry name" value="STKc_PknB_like"/>
    <property type="match status" value="1"/>
</dbReference>
<keyword evidence="4 5" id="KW-0067">ATP-binding</keyword>
<dbReference type="OrthoDB" id="581647at2"/>
<dbReference type="Gene3D" id="3.30.200.20">
    <property type="entry name" value="Phosphorylase Kinase, domain 1"/>
    <property type="match status" value="1"/>
</dbReference>
<dbReference type="RefSeq" id="WP_069968422.1">
    <property type="nucleotide sequence ID" value="NZ_CM124774.1"/>
</dbReference>
<dbReference type="PROSITE" id="PS00107">
    <property type="entry name" value="PROTEIN_KINASE_ATP"/>
    <property type="match status" value="1"/>
</dbReference>
<feature type="domain" description="Protein kinase" evidence="6">
    <location>
        <begin position="14"/>
        <end position="271"/>
    </location>
</feature>
<dbReference type="Gene3D" id="1.10.10.1770">
    <property type="entry name" value="Gun4-like"/>
    <property type="match status" value="1"/>
</dbReference>
<sequence>MVLQPGYKLFGDRYTILKKLGDGGFGITYLAKKSDNTPIVIKTLKDDLLQHRDFKQFQDKFRDEALALALCKHPHIVQIDNFFQENYLPYLAMEYVPGEDLDKRVSCRGILPEGEALNYIQQIGKALSFIHAEKGLLHRDVKPCNIILRHNTQEAVLIDFGLARGFIPNVTQQMTPFYTPCFAPPEQIQPNGQYGEYTDVYALAATLYFLLTNTLPTPAPWRALNGRLQPPGQINPQISKAVQQAIYQGMELEPCKRPPSIDDWLSLLPKVQSVSTIENQLVLSFSVTPNLASEKRINYRKLQGLLKAQKWKEADVETARCLLALTAREQMGWLDIRDIQNLPCADLRTIDRLWVKYSQGRFGFSIQAQMYRSLGGTQEYNPETWEKYGKQVGWRKRKHLWRKQNDWLSYFDLTFTSSAPPGHLPKACDVLDWGSWLGWQAALCLFERVEACQCHLYSKPK</sequence>
<dbReference type="InterPro" id="IPR000719">
    <property type="entry name" value="Prot_kinase_dom"/>
</dbReference>
<dbReference type="SMART" id="SM00220">
    <property type="entry name" value="S_TKc"/>
    <property type="match status" value="1"/>
</dbReference>
<dbReference type="InterPro" id="IPR017441">
    <property type="entry name" value="Protein_kinase_ATP_BS"/>
</dbReference>
<name>A0A1E5QGK0_9CYAN</name>
<evidence type="ECO:0000256" key="3">
    <source>
        <dbReference type="ARBA" id="ARBA00022777"/>
    </source>
</evidence>
<dbReference type="Gene3D" id="1.25.40.620">
    <property type="match status" value="1"/>
</dbReference>
<dbReference type="SUPFAM" id="SSF56112">
    <property type="entry name" value="Protein kinase-like (PK-like)"/>
    <property type="match status" value="1"/>
</dbReference>
<proteinExistence type="predicted"/>
<keyword evidence="3" id="KW-0418">Kinase</keyword>
<dbReference type="InterPro" id="IPR011009">
    <property type="entry name" value="Kinase-like_dom_sf"/>
</dbReference>
<dbReference type="PANTHER" id="PTHR43289:SF34">
    <property type="entry name" value="SERINE_THREONINE-PROTEIN KINASE YBDM-RELATED"/>
    <property type="match status" value="1"/>
</dbReference>
<evidence type="ECO:0000256" key="4">
    <source>
        <dbReference type="ARBA" id="ARBA00022840"/>
    </source>
</evidence>
<dbReference type="GO" id="GO:0004674">
    <property type="term" value="F:protein serine/threonine kinase activity"/>
    <property type="evidence" value="ECO:0007669"/>
    <property type="project" value="TreeGrafter"/>
</dbReference>
<evidence type="ECO:0000313" key="7">
    <source>
        <dbReference type="EMBL" id="OEJ73812.1"/>
    </source>
</evidence>